<name>A0A139W9M1_TRICA</name>
<evidence type="ECO:0000313" key="1">
    <source>
        <dbReference type="EMBL" id="KYB24602.1"/>
    </source>
</evidence>
<reference evidence="1 2" key="1">
    <citation type="journal article" date="2008" name="Nature">
        <title>The genome of the model beetle and pest Tribolium castaneum.</title>
        <authorList>
            <consortium name="Tribolium Genome Sequencing Consortium"/>
            <person name="Richards S."/>
            <person name="Gibbs R.A."/>
            <person name="Weinstock G.M."/>
            <person name="Brown S.J."/>
            <person name="Denell R."/>
            <person name="Beeman R.W."/>
            <person name="Gibbs R."/>
            <person name="Beeman R.W."/>
            <person name="Brown S.J."/>
            <person name="Bucher G."/>
            <person name="Friedrich M."/>
            <person name="Grimmelikhuijzen C.J."/>
            <person name="Klingler M."/>
            <person name="Lorenzen M."/>
            <person name="Richards S."/>
            <person name="Roth S."/>
            <person name="Schroder R."/>
            <person name="Tautz D."/>
            <person name="Zdobnov E.M."/>
            <person name="Muzny D."/>
            <person name="Gibbs R.A."/>
            <person name="Weinstock G.M."/>
            <person name="Attaway T."/>
            <person name="Bell S."/>
            <person name="Buhay C.J."/>
            <person name="Chandrabose M.N."/>
            <person name="Chavez D."/>
            <person name="Clerk-Blankenburg K.P."/>
            <person name="Cree A."/>
            <person name="Dao M."/>
            <person name="Davis C."/>
            <person name="Chacko J."/>
            <person name="Dinh H."/>
            <person name="Dugan-Rocha S."/>
            <person name="Fowler G."/>
            <person name="Garner T.T."/>
            <person name="Garnes J."/>
            <person name="Gnirke A."/>
            <person name="Hawes A."/>
            <person name="Hernandez J."/>
            <person name="Hines S."/>
            <person name="Holder M."/>
            <person name="Hume J."/>
            <person name="Jhangiani S.N."/>
            <person name="Joshi V."/>
            <person name="Khan Z.M."/>
            <person name="Jackson L."/>
            <person name="Kovar C."/>
            <person name="Kowis A."/>
            <person name="Lee S."/>
            <person name="Lewis L.R."/>
            <person name="Margolis J."/>
            <person name="Morgan M."/>
            <person name="Nazareth L.V."/>
            <person name="Nguyen N."/>
            <person name="Okwuonu G."/>
            <person name="Parker D."/>
            <person name="Richards S."/>
            <person name="Ruiz S.J."/>
            <person name="Santibanez J."/>
            <person name="Savard J."/>
            <person name="Scherer S.E."/>
            <person name="Schneider B."/>
            <person name="Sodergren E."/>
            <person name="Tautz D."/>
            <person name="Vattahil S."/>
            <person name="Villasana D."/>
            <person name="White C.S."/>
            <person name="Wright R."/>
            <person name="Park Y."/>
            <person name="Beeman R.W."/>
            <person name="Lord J."/>
            <person name="Oppert B."/>
            <person name="Lorenzen M."/>
            <person name="Brown S."/>
            <person name="Wang L."/>
            <person name="Savard J."/>
            <person name="Tautz D."/>
            <person name="Richards S."/>
            <person name="Weinstock G."/>
            <person name="Gibbs R.A."/>
            <person name="Liu Y."/>
            <person name="Worley K."/>
            <person name="Weinstock G."/>
            <person name="Elsik C.G."/>
            <person name="Reese J.T."/>
            <person name="Elhaik E."/>
            <person name="Landan G."/>
            <person name="Graur D."/>
            <person name="Arensburger P."/>
            <person name="Atkinson P."/>
            <person name="Beeman R.W."/>
            <person name="Beidler J."/>
            <person name="Brown S.J."/>
            <person name="Demuth J.P."/>
            <person name="Drury D.W."/>
            <person name="Du Y.Z."/>
            <person name="Fujiwara H."/>
            <person name="Lorenzen M."/>
            <person name="Maselli V."/>
            <person name="Osanai M."/>
            <person name="Park Y."/>
            <person name="Robertson H.M."/>
            <person name="Tu Z."/>
            <person name="Wang J.J."/>
            <person name="Wang S."/>
            <person name="Richards S."/>
            <person name="Song H."/>
            <person name="Zhang L."/>
            <person name="Sodergren E."/>
            <person name="Werner D."/>
            <person name="Stanke M."/>
            <person name="Morgenstern B."/>
            <person name="Solovyev V."/>
            <person name="Kosarev P."/>
            <person name="Brown G."/>
            <person name="Chen H.C."/>
            <person name="Ermolaeva O."/>
            <person name="Hlavina W."/>
            <person name="Kapustin Y."/>
            <person name="Kiryutin B."/>
            <person name="Kitts P."/>
            <person name="Maglott D."/>
            <person name="Pruitt K."/>
            <person name="Sapojnikov V."/>
            <person name="Souvorov A."/>
            <person name="Mackey A.J."/>
            <person name="Waterhouse R.M."/>
            <person name="Wyder S."/>
            <person name="Zdobnov E.M."/>
            <person name="Zdobnov E.M."/>
            <person name="Wyder S."/>
            <person name="Kriventseva E.V."/>
            <person name="Kadowaki T."/>
            <person name="Bork P."/>
            <person name="Aranda M."/>
            <person name="Bao R."/>
            <person name="Beermann A."/>
            <person name="Berns N."/>
            <person name="Bolognesi R."/>
            <person name="Bonneton F."/>
            <person name="Bopp D."/>
            <person name="Brown S.J."/>
            <person name="Bucher G."/>
            <person name="Butts T."/>
            <person name="Chaumot A."/>
            <person name="Denell R.E."/>
            <person name="Ferrier D.E."/>
            <person name="Friedrich M."/>
            <person name="Gordon C.M."/>
            <person name="Jindra M."/>
            <person name="Klingler M."/>
            <person name="Lan Q."/>
            <person name="Lattorff H.M."/>
            <person name="Laudet V."/>
            <person name="von Levetsow C."/>
            <person name="Liu Z."/>
            <person name="Lutz R."/>
            <person name="Lynch J.A."/>
            <person name="da Fonseca R.N."/>
            <person name="Posnien N."/>
            <person name="Reuter R."/>
            <person name="Roth S."/>
            <person name="Savard J."/>
            <person name="Schinko J.B."/>
            <person name="Schmitt C."/>
            <person name="Schoppmeier M."/>
            <person name="Schroder R."/>
            <person name="Shippy T.D."/>
            <person name="Simonnet F."/>
            <person name="Marques-Souza H."/>
            <person name="Tautz D."/>
            <person name="Tomoyasu Y."/>
            <person name="Trauner J."/>
            <person name="Van der Zee M."/>
            <person name="Vervoort M."/>
            <person name="Wittkopp N."/>
            <person name="Wimmer E.A."/>
            <person name="Yang X."/>
            <person name="Jones A.K."/>
            <person name="Sattelle D.B."/>
            <person name="Ebert P.R."/>
            <person name="Nelson D."/>
            <person name="Scott J.G."/>
            <person name="Beeman R.W."/>
            <person name="Muthukrishnan S."/>
            <person name="Kramer K.J."/>
            <person name="Arakane Y."/>
            <person name="Beeman R.W."/>
            <person name="Zhu Q."/>
            <person name="Hogenkamp D."/>
            <person name="Dixit R."/>
            <person name="Oppert B."/>
            <person name="Jiang H."/>
            <person name="Zou Z."/>
            <person name="Marshall J."/>
            <person name="Elpidina E."/>
            <person name="Vinokurov K."/>
            <person name="Oppert C."/>
            <person name="Zou Z."/>
            <person name="Evans J."/>
            <person name="Lu Z."/>
            <person name="Zhao P."/>
            <person name="Sumathipala N."/>
            <person name="Altincicek B."/>
            <person name="Vilcinskas A."/>
            <person name="Williams M."/>
            <person name="Hultmark D."/>
            <person name="Hetru C."/>
            <person name="Jiang H."/>
            <person name="Grimmelikhuijzen C.J."/>
            <person name="Hauser F."/>
            <person name="Cazzamali G."/>
            <person name="Williamson M."/>
            <person name="Park Y."/>
            <person name="Li B."/>
            <person name="Tanaka Y."/>
            <person name="Predel R."/>
            <person name="Neupert S."/>
            <person name="Schachtner J."/>
            <person name="Verleyen P."/>
            <person name="Raible F."/>
            <person name="Bork P."/>
            <person name="Friedrich M."/>
            <person name="Walden K.K."/>
            <person name="Robertson H.M."/>
            <person name="Angeli S."/>
            <person name="Foret S."/>
            <person name="Bucher G."/>
            <person name="Schuetz S."/>
            <person name="Maleszka R."/>
            <person name="Wimmer E.A."/>
            <person name="Beeman R.W."/>
            <person name="Lorenzen M."/>
            <person name="Tomoyasu Y."/>
            <person name="Miller S.C."/>
            <person name="Grossmann D."/>
            <person name="Bucher G."/>
        </authorList>
    </citation>
    <scope>NUCLEOTIDE SEQUENCE [LARGE SCALE GENOMIC DNA]</scope>
    <source>
        <strain evidence="1 2">Georgia GA2</strain>
    </source>
</reference>
<organism evidence="1 2">
    <name type="scientific">Tribolium castaneum</name>
    <name type="common">Red flour beetle</name>
    <dbReference type="NCBI Taxonomy" id="7070"/>
    <lineage>
        <taxon>Eukaryota</taxon>
        <taxon>Metazoa</taxon>
        <taxon>Ecdysozoa</taxon>
        <taxon>Arthropoda</taxon>
        <taxon>Hexapoda</taxon>
        <taxon>Insecta</taxon>
        <taxon>Pterygota</taxon>
        <taxon>Neoptera</taxon>
        <taxon>Endopterygota</taxon>
        <taxon>Coleoptera</taxon>
        <taxon>Polyphaga</taxon>
        <taxon>Cucujiformia</taxon>
        <taxon>Tenebrionidae</taxon>
        <taxon>Tenebrionidae incertae sedis</taxon>
        <taxon>Tribolium</taxon>
    </lineage>
</organism>
<dbReference type="Proteomes" id="UP000007266">
    <property type="component" value="Unassembled WGS sequence"/>
</dbReference>
<reference evidence="1 2" key="2">
    <citation type="journal article" date="2010" name="Nucleic Acids Res.">
        <title>BeetleBase in 2010: revisions to provide comprehensive genomic information for Tribolium castaneum.</title>
        <authorList>
            <person name="Kim H.S."/>
            <person name="Murphy T."/>
            <person name="Xia J."/>
            <person name="Caragea D."/>
            <person name="Park Y."/>
            <person name="Beeman R.W."/>
            <person name="Lorenzen M.D."/>
            <person name="Butcher S."/>
            <person name="Manak J.R."/>
            <person name="Brown S.J."/>
        </authorList>
    </citation>
    <scope>NUCLEOTIDE SEQUENCE [LARGE SCALE GENOMIC DNA]</scope>
    <source>
        <strain evidence="1 2">Georgia GA2</strain>
    </source>
</reference>
<dbReference type="EMBL" id="KQ972204">
    <property type="protein sequence ID" value="KYB24602.1"/>
    <property type="molecule type" value="Genomic_DNA"/>
</dbReference>
<dbReference type="AlphaFoldDB" id="A0A139W9M1"/>
<proteinExistence type="predicted"/>
<accession>A0A139W9M1</accession>
<evidence type="ECO:0000313" key="2">
    <source>
        <dbReference type="Proteomes" id="UP000007266"/>
    </source>
</evidence>
<protein>
    <submittedName>
        <fullName evidence="1">Uncharacterized protein</fullName>
    </submittedName>
</protein>
<keyword evidence="2" id="KW-1185">Reference proteome</keyword>
<gene>
    <name evidence="1" type="primary">AUGUSTUS-3.0.2_34972</name>
    <name evidence="1" type="ORF">TcasGA2_TC034972</name>
</gene>
<dbReference type="InParanoid" id="A0A139W9M1"/>
<sequence>MANTTTCKQFFLDLARSDDQGPPDRVLHHLDLGVQVIQGEIRHRRHASGLSVPPFATRWGMELGGSS</sequence>